<evidence type="ECO:0000313" key="1">
    <source>
        <dbReference type="EMBL" id="GEN25405.1"/>
    </source>
</evidence>
<name>A0A1M7KHS8_9GAMM</name>
<reference evidence="2 3" key="1">
    <citation type="submission" date="2016-11" db="EMBL/GenBank/DDBJ databases">
        <authorList>
            <person name="Jaros S."/>
            <person name="Januszkiewicz K."/>
            <person name="Wedrychowicz H."/>
        </authorList>
    </citation>
    <scope>NUCLEOTIDE SEQUENCE [LARGE SCALE GENOMIC DNA]</scope>
    <source>
        <strain evidence="2 3">DSM 4740</strain>
    </source>
</reference>
<dbReference type="EMBL" id="FRCA01000010">
    <property type="protein sequence ID" value="SHM64440.1"/>
    <property type="molecule type" value="Genomic_DNA"/>
</dbReference>
<reference evidence="1 4" key="2">
    <citation type="submission" date="2019-07" db="EMBL/GenBank/DDBJ databases">
        <title>Whole genome shotgun sequence of Halomonas cupida NBRC 102219.</title>
        <authorList>
            <person name="Hosoyama A."/>
            <person name="Uohara A."/>
            <person name="Ohji S."/>
            <person name="Ichikawa N."/>
        </authorList>
    </citation>
    <scope>NUCLEOTIDE SEQUENCE [LARGE SCALE GENOMIC DNA]</scope>
    <source>
        <strain evidence="1 4">NBRC 102219</strain>
    </source>
</reference>
<keyword evidence="4" id="KW-1185">Reference proteome</keyword>
<organism evidence="2 3">
    <name type="scientific">Halomonas cupida</name>
    <dbReference type="NCBI Taxonomy" id="44933"/>
    <lineage>
        <taxon>Bacteria</taxon>
        <taxon>Pseudomonadati</taxon>
        <taxon>Pseudomonadota</taxon>
        <taxon>Gammaproteobacteria</taxon>
        <taxon>Oceanospirillales</taxon>
        <taxon>Halomonadaceae</taxon>
        <taxon>Halomonas</taxon>
    </lineage>
</organism>
<dbReference type="AlphaFoldDB" id="A0A1M7KHS8"/>
<protein>
    <submittedName>
        <fullName evidence="2">Phage P2 GpE</fullName>
    </submittedName>
</protein>
<proteinExistence type="predicted"/>
<dbReference type="Pfam" id="PF06528">
    <property type="entry name" value="Phage_P2_GpE"/>
    <property type="match status" value="1"/>
</dbReference>
<dbReference type="RefSeq" id="WP_073436500.1">
    <property type="nucleotide sequence ID" value="NZ_BJXU01000144.1"/>
</dbReference>
<dbReference type="EMBL" id="BJXU01000144">
    <property type="protein sequence ID" value="GEN25405.1"/>
    <property type="molecule type" value="Genomic_DNA"/>
</dbReference>
<sequence>MADLAMVFHWGPPEMDDMSLAELMGWRERARLRYEPNPSRKPRK</sequence>
<dbReference type="Proteomes" id="UP000321726">
    <property type="component" value="Unassembled WGS sequence"/>
</dbReference>
<evidence type="ECO:0000313" key="2">
    <source>
        <dbReference type="EMBL" id="SHM64440.1"/>
    </source>
</evidence>
<gene>
    <name evidence="1" type="primary">orf52</name>
    <name evidence="1" type="ORF">HCU01_33540</name>
    <name evidence="2" type="ORF">SAMN05660971_03500</name>
</gene>
<evidence type="ECO:0000313" key="3">
    <source>
        <dbReference type="Proteomes" id="UP000184123"/>
    </source>
</evidence>
<dbReference type="Proteomes" id="UP000184123">
    <property type="component" value="Unassembled WGS sequence"/>
</dbReference>
<accession>A0A1M7KHS8</accession>
<dbReference type="OrthoDB" id="8566531at2"/>
<evidence type="ECO:0000313" key="4">
    <source>
        <dbReference type="Proteomes" id="UP000321726"/>
    </source>
</evidence>
<dbReference type="InterPro" id="IPR009493">
    <property type="entry name" value="P2_GpE"/>
</dbReference>
<dbReference type="STRING" id="44933.SAMN05660971_03500"/>